<sequence length="188" mass="22519">MEKIIKNIDKWFLESDDESDYDAIYKNTQEWIEKSEQQHQQLNLTIKDDKSFHLQSRHESIQDHIAIPDTVIEKLSHMNAEEATEFAIRLSEDFQNKQEENCKFLAQKRFDLLSMEKSKVSDFTEKAQEIQRRRIDFIDKHDFNDQVEVEVLNYQSKLSKLNELINLIEKERKHLEIAELLSNAMKFE</sequence>
<evidence type="ECO:0000313" key="3">
    <source>
        <dbReference type="Proteomes" id="UP001142055"/>
    </source>
</evidence>
<dbReference type="Proteomes" id="UP001142055">
    <property type="component" value="Chromosome 1"/>
</dbReference>
<name>A0A9Q0MEN7_BLOTA</name>
<gene>
    <name evidence="2" type="ORF">RDWZM_003035</name>
</gene>
<proteinExistence type="predicted"/>
<evidence type="ECO:0000313" key="2">
    <source>
        <dbReference type="EMBL" id="KAJ6224490.1"/>
    </source>
</evidence>
<dbReference type="EMBL" id="JAPWDV010000001">
    <property type="protein sequence ID" value="KAJ6224490.1"/>
    <property type="molecule type" value="Genomic_DNA"/>
</dbReference>
<feature type="coiled-coil region" evidence="1">
    <location>
        <begin position="144"/>
        <end position="181"/>
    </location>
</feature>
<dbReference type="AlphaFoldDB" id="A0A9Q0MEN7"/>
<organism evidence="2 3">
    <name type="scientific">Blomia tropicalis</name>
    <name type="common">Mite</name>
    <dbReference type="NCBI Taxonomy" id="40697"/>
    <lineage>
        <taxon>Eukaryota</taxon>
        <taxon>Metazoa</taxon>
        <taxon>Ecdysozoa</taxon>
        <taxon>Arthropoda</taxon>
        <taxon>Chelicerata</taxon>
        <taxon>Arachnida</taxon>
        <taxon>Acari</taxon>
        <taxon>Acariformes</taxon>
        <taxon>Sarcoptiformes</taxon>
        <taxon>Astigmata</taxon>
        <taxon>Glycyphagoidea</taxon>
        <taxon>Echimyopodidae</taxon>
        <taxon>Blomia</taxon>
    </lineage>
</organism>
<protein>
    <submittedName>
        <fullName evidence="2">Uncharacterized protein</fullName>
    </submittedName>
</protein>
<keyword evidence="3" id="KW-1185">Reference proteome</keyword>
<evidence type="ECO:0000256" key="1">
    <source>
        <dbReference type="SAM" id="Coils"/>
    </source>
</evidence>
<reference evidence="2" key="1">
    <citation type="submission" date="2022-12" db="EMBL/GenBank/DDBJ databases">
        <title>Genome assemblies of Blomia tropicalis.</title>
        <authorList>
            <person name="Cui Y."/>
        </authorList>
    </citation>
    <scope>NUCLEOTIDE SEQUENCE</scope>
    <source>
        <tissue evidence="2">Adult mites</tissue>
    </source>
</reference>
<keyword evidence="1" id="KW-0175">Coiled coil</keyword>
<comment type="caution">
    <text evidence="2">The sequence shown here is derived from an EMBL/GenBank/DDBJ whole genome shotgun (WGS) entry which is preliminary data.</text>
</comment>
<accession>A0A9Q0MEN7</accession>